<feature type="transmembrane region" description="Helical" evidence="1">
    <location>
        <begin position="12"/>
        <end position="30"/>
    </location>
</feature>
<keyword evidence="1" id="KW-1133">Transmembrane helix</keyword>
<evidence type="ECO:0000313" key="4">
    <source>
        <dbReference type="Proteomes" id="UP001172082"/>
    </source>
</evidence>
<protein>
    <submittedName>
        <fullName evidence="3">D-Ala-D-Ala carboxypeptidase family metallohydrolase</fullName>
    </submittedName>
</protein>
<dbReference type="Proteomes" id="UP001172082">
    <property type="component" value="Unassembled WGS sequence"/>
</dbReference>
<dbReference type="EMBL" id="JAUJEA010000002">
    <property type="protein sequence ID" value="MDN5201251.1"/>
    <property type="molecule type" value="Genomic_DNA"/>
</dbReference>
<keyword evidence="1" id="KW-0812">Transmembrane</keyword>
<proteinExistence type="predicted"/>
<organism evidence="3 4">
    <name type="scientific">Splendidivirga corallicola</name>
    <dbReference type="NCBI Taxonomy" id="3051826"/>
    <lineage>
        <taxon>Bacteria</taxon>
        <taxon>Pseudomonadati</taxon>
        <taxon>Bacteroidota</taxon>
        <taxon>Cytophagia</taxon>
        <taxon>Cytophagales</taxon>
        <taxon>Splendidivirgaceae</taxon>
        <taxon>Splendidivirga</taxon>
    </lineage>
</organism>
<comment type="caution">
    <text evidence="3">The sequence shown here is derived from an EMBL/GenBank/DDBJ whole genome shotgun (WGS) entry which is preliminary data.</text>
</comment>
<keyword evidence="3" id="KW-0645">Protease</keyword>
<name>A0ABT8KKL1_9BACT</name>
<dbReference type="InterPro" id="IPR013230">
    <property type="entry name" value="Peptidase_M15A_C"/>
</dbReference>
<feature type="domain" description="Peptidase M15A C-terminal" evidence="2">
    <location>
        <begin position="56"/>
        <end position="140"/>
    </location>
</feature>
<evidence type="ECO:0000256" key="1">
    <source>
        <dbReference type="SAM" id="Phobius"/>
    </source>
</evidence>
<gene>
    <name evidence="3" type="ORF">QQ008_07755</name>
</gene>
<keyword evidence="3" id="KW-0378">Hydrolase</keyword>
<dbReference type="Gene3D" id="3.30.1380.10">
    <property type="match status" value="1"/>
</dbReference>
<dbReference type="Pfam" id="PF08291">
    <property type="entry name" value="Peptidase_M15_3"/>
    <property type="match status" value="1"/>
</dbReference>
<reference evidence="3" key="1">
    <citation type="submission" date="2023-06" db="EMBL/GenBank/DDBJ databases">
        <title>Genomic of Parafulvivirga corallium.</title>
        <authorList>
            <person name="Wang G."/>
        </authorList>
    </citation>
    <scope>NUCLEOTIDE SEQUENCE</scope>
    <source>
        <strain evidence="3">BMA10</strain>
    </source>
</reference>
<keyword evidence="1" id="KW-0472">Membrane</keyword>
<keyword evidence="4" id="KW-1185">Reference proteome</keyword>
<dbReference type="InterPro" id="IPR009045">
    <property type="entry name" value="Zn_M74/Hedgehog-like"/>
</dbReference>
<dbReference type="SUPFAM" id="SSF55166">
    <property type="entry name" value="Hedgehog/DD-peptidase"/>
    <property type="match status" value="1"/>
</dbReference>
<keyword evidence="3" id="KW-0121">Carboxypeptidase</keyword>
<evidence type="ECO:0000313" key="3">
    <source>
        <dbReference type="EMBL" id="MDN5201251.1"/>
    </source>
</evidence>
<dbReference type="RefSeq" id="WP_346751277.1">
    <property type="nucleotide sequence ID" value="NZ_JAUJEA010000002.1"/>
</dbReference>
<evidence type="ECO:0000259" key="2">
    <source>
        <dbReference type="Pfam" id="PF08291"/>
    </source>
</evidence>
<sequence>MEVVIKKEYVYLGIGFLSVAVIGTVAILIARSRSKIDLNKFDSPDIPGSGKCMDKTFLKMLQQLQKKSGYPIFDWINSGARSVYWNSRVGGVQNSAHKIPACKAVDIGTKNKTIRDNLVKAAREIGFKRIGIGSKMIHLDNDNTKKQYVAWGYPAGSPPPYNPFA</sequence>
<accession>A0ABT8KKL1</accession>
<dbReference type="GO" id="GO:0004180">
    <property type="term" value="F:carboxypeptidase activity"/>
    <property type="evidence" value="ECO:0007669"/>
    <property type="project" value="UniProtKB-KW"/>
</dbReference>